<dbReference type="GO" id="GO:0005759">
    <property type="term" value="C:mitochondrial matrix"/>
    <property type="evidence" value="ECO:0000318"/>
    <property type="project" value="GO_Central"/>
</dbReference>
<keyword evidence="2" id="KW-0496">Mitochondrion</keyword>
<dbReference type="GO" id="GO:0044183">
    <property type="term" value="F:protein folding chaperone"/>
    <property type="evidence" value="ECO:0000318"/>
    <property type="project" value="GO_Central"/>
</dbReference>
<dbReference type="InterPro" id="IPR008011">
    <property type="entry name" value="Complex1_LYR_dom"/>
</dbReference>
<dbReference type="FunCoup" id="A0A3Q7I7D6">
    <property type="interactions" value="389"/>
</dbReference>
<dbReference type="PANTHER" id="PTHR46749">
    <property type="entry name" value="COMPLEX III ASSEMBLY FACTOR LYRM7"/>
    <property type="match status" value="1"/>
</dbReference>
<evidence type="ECO:0000313" key="5">
    <source>
        <dbReference type="EnsemblPlants" id="Solyc09g075100.3.1"/>
    </source>
</evidence>
<reference evidence="5" key="2">
    <citation type="submission" date="2019-01" db="UniProtKB">
        <authorList>
            <consortium name="EnsemblPlants"/>
        </authorList>
    </citation>
    <scope>IDENTIFICATION</scope>
    <source>
        <strain evidence="5">cv. Heinz 1706</strain>
    </source>
</reference>
<keyword evidence="6" id="KW-1185">Reference proteome</keyword>
<evidence type="ECO:0000256" key="3">
    <source>
        <dbReference type="ARBA" id="ARBA00023186"/>
    </source>
</evidence>
<dbReference type="InterPro" id="IPR050435">
    <property type="entry name" value="MZM1/LYRM7"/>
</dbReference>
<organism evidence="5">
    <name type="scientific">Solanum lycopersicum</name>
    <name type="common">Tomato</name>
    <name type="synonym">Lycopersicon esculentum</name>
    <dbReference type="NCBI Taxonomy" id="4081"/>
    <lineage>
        <taxon>Eukaryota</taxon>
        <taxon>Viridiplantae</taxon>
        <taxon>Streptophyta</taxon>
        <taxon>Embryophyta</taxon>
        <taxon>Tracheophyta</taxon>
        <taxon>Spermatophyta</taxon>
        <taxon>Magnoliopsida</taxon>
        <taxon>eudicotyledons</taxon>
        <taxon>Gunneridae</taxon>
        <taxon>Pentapetalae</taxon>
        <taxon>asterids</taxon>
        <taxon>lamiids</taxon>
        <taxon>Solanales</taxon>
        <taxon>Solanaceae</taxon>
        <taxon>Solanoideae</taxon>
        <taxon>Solaneae</taxon>
        <taxon>Solanum</taxon>
        <taxon>Solanum subgen. Lycopersicon</taxon>
    </lineage>
</organism>
<accession>A0A3Q7I7D6</accession>
<dbReference type="PaxDb" id="4081-Solyc09g075100.2.1"/>
<evidence type="ECO:0000256" key="2">
    <source>
        <dbReference type="ARBA" id="ARBA00023128"/>
    </source>
</evidence>
<protein>
    <recommendedName>
        <fullName evidence="4">Complex 1 LYR protein domain-containing protein</fullName>
    </recommendedName>
</protein>
<dbReference type="SMR" id="A0A3Q7I7D6"/>
<dbReference type="Pfam" id="PF05347">
    <property type="entry name" value="Complex1_LYR"/>
    <property type="match status" value="1"/>
</dbReference>
<sequence length="108" mass="11763">MASGRAVEALRAYRSVLKATHKAFAGDTFMLQQSAAEVRKKFEENRHVSSEADIQRLLEDATEASSFISTMIIQAKATPSGAFVVKPEKEHAGATLEIPSEEILKKSA</sequence>
<dbReference type="InterPro" id="IPR045298">
    <property type="entry name" value="Complex1_LYR_LYRM7"/>
</dbReference>
<evidence type="ECO:0000313" key="6">
    <source>
        <dbReference type="Proteomes" id="UP000004994"/>
    </source>
</evidence>
<dbReference type="GeneID" id="101246960"/>
<feature type="domain" description="Complex 1 LYR protein" evidence="4">
    <location>
        <begin position="8"/>
        <end position="64"/>
    </location>
</feature>
<name>A0A3Q7I7D6_SOLLC</name>
<dbReference type="OrthoDB" id="529194at2759"/>
<proteinExistence type="predicted"/>
<dbReference type="PANTHER" id="PTHR46749:SF1">
    <property type="entry name" value="COMPLEX III ASSEMBLY FACTOR LYRM7"/>
    <property type="match status" value="1"/>
</dbReference>
<reference evidence="5" key="1">
    <citation type="journal article" date="2012" name="Nature">
        <title>The tomato genome sequence provides insights into fleshy fruit evolution.</title>
        <authorList>
            <consortium name="Tomato Genome Consortium"/>
        </authorList>
    </citation>
    <scope>NUCLEOTIDE SEQUENCE [LARGE SCALE GENOMIC DNA]</scope>
    <source>
        <strain evidence="5">cv. Heinz 1706</strain>
    </source>
</reference>
<keyword evidence="3" id="KW-0143">Chaperone</keyword>
<dbReference type="EnsemblPlants" id="Solyc09g075100.3.1">
    <property type="protein sequence ID" value="Solyc09g075100.3.1"/>
    <property type="gene ID" value="Solyc09g075100.3"/>
</dbReference>
<dbReference type="InParanoid" id="A0A3Q7I7D6"/>
<dbReference type="AlphaFoldDB" id="A0A3Q7I7D6"/>
<dbReference type="STRING" id="4081.A0A3Q7I7D6"/>
<dbReference type="GO" id="GO:0034551">
    <property type="term" value="P:mitochondrial respiratory chain complex III assembly"/>
    <property type="evidence" value="ECO:0000318"/>
    <property type="project" value="GO_Central"/>
</dbReference>
<dbReference type="OMA" id="DKDHAGA"/>
<dbReference type="CDD" id="cd20267">
    <property type="entry name" value="Complex1_LYR_LYRM7"/>
    <property type="match status" value="1"/>
</dbReference>
<dbReference type="Proteomes" id="UP000004994">
    <property type="component" value="Chromosome 9"/>
</dbReference>
<evidence type="ECO:0000259" key="4">
    <source>
        <dbReference type="Pfam" id="PF05347"/>
    </source>
</evidence>
<evidence type="ECO:0000256" key="1">
    <source>
        <dbReference type="ARBA" id="ARBA00004305"/>
    </source>
</evidence>
<dbReference type="RefSeq" id="XP_004247419.1">
    <property type="nucleotide sequence ID" value="XM_004247371.5"/>
</dbReference>
<dbReference type="KEGG" id="sly:101246960"/>
<dbReference type="Gramene" id="Solyc09g075100.3.1">
    <property type="protein sequence ID" value="Solyc09g075100.3.1"/>
    <property type="gene ID" value="Solyc09g075100.3"/>
</dbReference>
<gene>
    <name evidence="5" type="primary">LOC101246960</name>
</gene>
<comment type="subcellular location">
    <subcellularLocation>
        <location evidence="1">Mitochondrion matrix</location>
    </subcellularLocation>
</comment>